<dbReference type="PANTHER" id="PTHR46851:SF11">
    <property type="entry name" value="GYF DOMAIN-CONTAINING PROTEIN"/>
    <property type="match status" value="1"/>
</dbReference>
<dbReference type="SUPFAM" id="SSF55277">
    <property type="entry name" value="GYF domain"/>
    <property type="match status" value="1"/>
</dbReference>
<dbReference type="SUPFAM" id="SSF47592">
    <property type="entry name" value="SWIB/MDM2 domain"/>
    <property type="match status" value="1"/>
</dbReference>
<dbReference type="InterPro" id="IPR035445">
    <property type="entry name" value="GYF-like_dom_sf"/>
</dbReference>
<evidence type="ECO:0000259" key="3">
    <source>
        <dbReference type="PROSITE" id="PS51360"/>
    </source>
</evidence>
<dbReference type="SUPFAM" id="SSF159042">
    <property type="entry name" value="Plus3-like"/>
    <property type="match status" value="1"/>
</dbReference>
<dbReference type="Proteomes" id="UP001291623">
    <property type="component" value="Unassembled WGS sequence"/>
</dbReference>
<feature type="compositionally biased region" description="Acidic residues" evidence="1">
    <location>
        <begin position="414"/>
        <end position="426"/>
    </location>
</feature>
<evidence type="ECO:0000259" key="4">
    <source>
        <dbReference type="PROSITE" id="PS51925"/>
    </source>
</evidence>
<dbReference type="Gene3D" id="1.10.245.10">
    <property type="entry name" value="SWIB/MDM2 domain"/>
    <property type="match status" value="1"/>
</dbReference>
<organism evidence="5 6">
    <name type="scientific">Anisodus tanguticus</name>
    <dbReference type="NCBI Taxonomy" id="243964"/>
    <lineage>
        <taxon>Eukaryota</taxon>
        <taxon>Viridiplantae</taxon>
        <taxon>Streptophyta</taxon>
        <taxon>Embryophyta</taxon>
        <taxon>Tracheophyta</taxon>
        <taxon>Spermatophyta</taxon>
        <taxon>Magnoliopsida</taxon>
        <taxon>eudicotyledons</taxon>
        <taxon>Gunneridae</taxon>
        <taxon>Pentapetalae</taxon>
        <taxon>asterids</taxon>
        <taxon>lamiids</taxon>
        <taxon>Solanales</taxon>
        <taxon>Solanaceae</taxon>
        <taxon>Solanoideae</taxon>
        <taxon>Hyoscyameae</taxon>
        <taxon>Anisodus</taxon>
    </lineage>
</organism>
<dbReference type="PROSITE" id="PS50829">
    <property type="entry name" value="GYF"/>
    <property type="match status" value="1"/>
</dbReference>
<dbReference type="Pfam" id="PF02201">
    <property type="entry name" value="SWIB"/>
    <property type="match status" value="1"/>
</dbReference>
<dbReference type="InterPro" id="IPR036885">
    <property type="entry name" value="SWIB_MDM2_dom_sf"/>
</dbReference>
<dbReference type="Pfam" id="PF03126">
    <property type="entry name" value="Plus-3"/>
    <property type="match status" value="1"/>
</dbReference>
<dbReference type="InterPro" id="IPR004343">
    <property type="entry name" value="Plus-3_dom"/>
</dbReference>
<dbReference type="Pfam" id="PF25980">
    <property type="entry name" value="NERD_plant"/>
    <property type="match status" value="1"/>
</dbReference>
<dbReference type="InterPro" id="IPR058668">
    <property type="entry name" value="NERD_dom"/>
</dbReference>
<proteinExistence type="predicted"/>
<feature type="compositionally biased region" description="Polar residues" evidence="1">
    <location>
        <begin position="427"/>
        <end position="443"/>
    </location>
</feature>
<name>A0AAE1VVX5_9SOLA</name>
<dbReference type="PROSITE" id="PS51360">
    <property type="entry name" value="PLUS3"/>
    <property type="match status" value="1"/>
</dbReference>
<dbReference type="Gene3D" id="3.90.70.200">
    <property type="entry name" value="Plus-3 domain"/>
    <property type="match status" value="1"/>
</dbReference>
<dbReference type="InterPro" id="IPR003121">
    <property type="entry name" value="SWIB_MDM2_domain"/>
</dbReference>
<dbReference type="AlphaFoldDB" id="A0AAE1VVX5"/>
<dbReference type="EMBL" id="JAVYJV010000001">
    <property type="protein sequence ID" value="KAK4379661.1"/>
    <property type="molecule type" value="Genomic_DNA"/>
</dbReference>
<dbReference type="InterPro" id="IPR003169">
    <property type="entry name" value="GYF"/>
</dbReference>
<dbReference type="SMART" id="SM00444">
    <property type="entry name" value="GYF"/>
    <property type="match status" value="1"/>
</dbReference>
<protein>
    <submittedName>
        <fullName evidence="5">Uncharacterized protein</fullName>
    </submittedName>
</protein>
<sequence length="630" mass="71544">MDGNSFWVEEFKDQSPFSLKRKRNVRIKKLEFVGWGSRPLIEFLQSIGKDTSRTYSQQEATMIVTEYINSNNLLHPQKKKRVMCDARLYSLFGKKSIPLNKIYNLLEVHFSENHDESEDEPSNSSEEEDILIASKGRKSTGSPKKKVPVVPKSCFAAVIAENIKLVYLKRRLVQDLLKTPESFLDKIVGSFVRVKSDPNDYFQKNSHQLQQVEGVKKVPATSDAAFETHLQLSNLMKDIPISSLSDDDFYEEECEDLRERIKAGLLKRPTVLEFESKAQVLHKDITKHWIEREIRLLQKRIDHANEKGWRKQYPFICLKALLLKHVASSGVFRQSLQNYASGCWGLSVKAKSLLYLLILLMNLTVSLTYFRVTLFEFLEKKQLLQSKKEQDRLFSMMPKVVAEELEPEVKTVDAPEENEVEQESENDCSPKSTPNGATDSSGAGDTVIPSDRIFVSGDAFIADGNGDTVERIFVSEDASIADGNDQHIDMAQEQRDTTISVTAERSGAMPVVPSGEDCVTQQVQAQVAVQPEVIELSDDDSDVEDQKYGKQSNDVNPEVDMWYYLDPHGNIQGPFPLTMMKHWSDNGYFAPSFRVWKVGQSPKEAILWIDVLANFSLSNAAPHVVFQHQY</sequence>
<dbReference type="PANTHER" id="PTHR46851">
    <property type="entry name" value="OS01G0884500 PROTEIN"/>
    <property type="match status" value="1"/>
</dbReference>
<evidence type="ECO:0000313" key="5">
    <source>
        <dbReference type="EMBL" id="KAK4379661.1"/>
    </source>
</evidence>
<dbReference type="PROSITE" id="PS51925">
    <property type="entry name" value="SWIB_MDM2"/>
    <property type="match status" value="1"/>
</dbReference>
<keyword evidence="6" id="KW-1185">Reference proteome</keyword>
<evidence type="ECO:0000256" key="1">
    <source>
        <dbReference type="SAM" id="MobiDB-lite"/>
    </source>
</evidence>
<feature type="domain" description="Plus3" evidence="3">
    <location>
        <begin position="157"/>
        <end position="286"/>
    </location>
</feature>
<feature type="domain" description="GYF" evidence="2">
    <location>
        <begin position="559"/>
        <end position="613"/>
    </location>
</feature>
<evidence type="ECO:0000313" key="6">
    <source>
        <dbReference type="Proteomes" id="UP001291623"/>
    </source>
</evidence>
<dbReference type="GO" id="GO:0003677">
    <property type="term" value="F:DNA binding"/>
    <property type="evidence" value="ECO:0007669"/>
    <property type="project" value="InterPro"/>
</dbReference>
<dbReference type="SMART" id="SM00719">
    <property type="entry name" value="Plus3"/>
    <property type="match status" value="1"/>
</dbReference>
<dbReference type="CDD" id="cd10567">
    <property type="entry name" value="SWIB-MDM2_like"/>
    <property type="match status" value="1"/>
</dbReference>
<reference evidence="5" key="1">
    <citation type="submission" date="2023-12" db="EMBL/GenBank/DDBJ databases">
        <title>Genome assembly of Anisodus tanguticus.</title>
        <authorList>
            <person name="Wang Y.-J."/>
        </authorList>
    </citation>
    <scope>NUCLEOTIDE SEQUENCE</scope>
    <source>
        <strain evidence="5">KB-2021</strain>
        <tissue evidence="5">Leaf</tissue>
    </source>
</reference>
<dbReference type="Gene3D" id="3.30.1490.40">
    <property type="match status" value="1"/>
</dbReference>
<feature type="domain" description="DM2" evidence="4">
    <location>
        <begin position="29"/>
        <end position="112"/>
    </location>
</feature>
<dbReference type="InterPro" id="IPR036128">
    <property type="entry name" value="Plus3-like_sf"/>
</dbReference>
<evidence type="ECO:0000259" key="2">
    <source>
        <dbReference type="PROSITE" id="PS50829"/>
    </source>
</evidence>
<comment type="caution">
    <text evidence="5">The sequence shown here is derived from an EMBL/GenBank/DDBJ whole genome shotgun (WGS) entry which is preliminary data.</text>
</comment>
<dbReference type="InterPro" id="IPR045894">
    <property type="entry name" value="At5g08430-like"/>
</dbReference>
<dbReference type="Pfam" id="PF02213">
    <property type="entry name" value="GYF"/>
    <property type="match status" value="1"/>
</dbReference>
<feature type="region of interest" description="Disordered" evidence="1">
    <location>
        <begin position="405"/>
        <end position="448"/>
    </location>
</feature>
<gene>
    <name evidence="5" type="ORF">RND71_001523</name>
</gene>
<accession>A0AAE1VVX5</accession>